<evidence type="ECO:0000313" key="2">
    <source>
        <dbReference type="Proteomes" id="UP001597511"/>
    </source>
</evidence>
<protein>
    <recommendedName>
        <fullName evidence="3">Short chain dehydrogenase</fullName>
    </recommendedName>
</protein>
<sequence>MKSTIAITGATNTAGKLLSEQLAAKGFSLLLLSADTEALQAWNSGLQEKFPRVNIDSMQCSYDASWQADILVLNETREHVLEIATHVKNVVTRKPVIILQDGEQDIPVQDVAAALPHCNIKEATKDTIVPMIETLY</sequence>
<dbReference type="EMBL" id="JBHUOZ010000003">
    <property type="protein sequence ID" value="MFD2920951.1"/>
    <property type="molecule type" value="Genomic_DNA"/>
</dbReference>
<dbReference type="SUPFAM" id="SSF51735">
    <property type="entry name" value="NAD(P)-binding Rossmann-fold domains"/>
    <property type="match status" value="1"/>
</dbReference>
<reference evidence="2" key="1">
    <citation type="journal article" date="2019" name="Int. J. Syst. Evol. Microbiol.">
        <title>The Global Catalogue of Microorganisms (GCM) 10K type strain sequencing project: providing services to taxonomists for standard genome sequencing and annotation.</title>
        <authorList>
            <consortium name="The Broad Institute Genomics Platform"/>
            <consortium name="The Broad Institute Genome Sequencing Center for Infectious Disease"/>
            <person name="Wu L."/>
            <person name="Ma J."/>
        </authorList>
    </citation>
    <scope>NUCLEOTIDE SEQUENCE [LARGE SCALE GENOMIC DNA]</scope>
    <source>
        <strain evidence="2">KCTC 23299</strain>
    </source>
</reference>
<comment type="caution">
    <text evidence="1">The sequence shown here is derived from an EMBL/GenBank/DDBJ whole genome shotgun (WGS) entry which is preliminary data.</text>
</comment>
<dbReference type="Proteomes" id="UP001597511">
    <property type="component" value="Unassembled WGS sequence"/>
</dbReference>
<gene>
    <name evidence="1" type="ORF">ACFS6H_14600</name>
</gene>
<dbReference type="Gene3D" id="3.40.50.720">
    <property type="entry name" value="NAD(P)-binding Rossmann-like Domain"/>
    <property type="match status" value="1"/>
</dbReference>
<evidence type="ECO:0008006" key="3">
    <source>
        <dbReference type="Google" id="ProtNLM"/>
    </source>
</evidence>
<name>A0ABW6A7Q8_9BACT</name>
<dbReference type="RefSeq" id="WP_386100302.1">
    <property type="nucleotide sequence ID" value="NZ_JBHUOZ010000003.1"/>
</dbReference>
<keyword evidence="2" id="KW-1185">Reference proteome</keyword>
<dbReference type="InterPro" id="IPR036291">
    <property type="entry name" value="NAD(P)-bd_dom_sf"/>
</dbReference>
<evidence type="ECO:0000313" key="1">
    <source>
        <dbReference type="EMBL" id="MFD2920951.1"/>
    </source>
</evidence>
<accession>A0ABW6A7Q8</accession>
<proteinExistence type="predicted"/>
<organism evidence="1 2">
    <name type="scientific">Terrimonas rubra</name>
    <dbReference type="NCBI Taxonomy" id="1035890"/>
    <lineage>
        <taxon>Bacteria</taxon>
        <taxon>Pseudomonadati</taxon>
        <taxon>Bacteroidota</taxon>
        <taxon>Chitinophagia</taxon>
        <taxon>Chitinophagales</taxon>
        <taxon>Chitinophagaceae</taxon>
        <taxon>Terrimonas</taxon>
    </lineage>
</organism>